<dbReference type="GO" id="GO:0005576">
    <property type="term" value="C:extracellular region"/>
    <property type="evidence" value="ECO:0007669"/>
    <property type="project" value="InterPro"/>
</dbReference>
<accession>A0A9X0CM31</accession>
<evidence type="ECO:0000313" key="8">
    <source>
        <dbReference type="Proteomes" id="UP001163046"/>
    </source>
</evidence>
<dbReference type="Proteomes" id="UP001163046">
    <property type="component" value="Unassembled WGS sequence"/>
</dbReference>
<feature type="domain" description="Chitin-binding type-2" evidence="6">
    <location>
        <begin position="17"/>
        <end position="73"/>
    </location>
</feature>
<dbReference type="PROSITE" id="PS50940">
    <property type="entry name" value="CHIT_BIND_II"/>
    <property type="match status" value="1"/>
</dbReference>
<keyword evidence="1" id="KW-0147">Chitin-binding</keyword>
<gene>
    <name evidence="7" type="ORF">OS493_020761</name>
</gene>
<dbReference type="Gene3D" id="2.170.140.10">
    <property type="entry name" value="Chitin binding domain"/>
    <property type="match status" value="1"/>
</dbReference>
<evidence type="ECO:0000256" key="4">
    <source>
        <dbReference type="ARBA" id="ARBA00023157"/>
    </source>
</evidence>
<dbReference type="OrthoDB" id="5951524at2759"/>
<keyword evidence="4" id="KW-1015">Disulfide bond</keyword>
<dbReference type="SUPFAM" id="SSF57625">
    <property type="entry name" value="Invertebrate chitin-binding proteins"/>
    <property type="match status" value="1"/>
</dbReference>
<keyword evidence="2" id="KW-0732">Signal</keyword>
<organism evidence="7 8">
    <name type="scientific">Desmophyllum pertusum</name>
    <dbReference type="NCBI Taxonomy" id="174260"/>
    <lineage>
        <taxon>Eukaryota</taxon>
        <taxon>Metazoa</taxon>
        <taxon>Cnidaria</taxon>
        <taxon>Anthozoa</taxon>
        <taxon>Hexacorallia</taxon>
        <taxon>Scleractinia</taxon>
        <taxon>Caryophylliina</taxon>
        <taxon>Caryophylliidae</taxon>
        <taxon>Desmophyllum</taxon>
    </lineage>
</organism>
<evidence type="ECO:0000256" key="1">
    <source>
        <dbReference type="ARBA" id="ARBA00022669"/>
    </source>
</evidence>
<dbReference type="GO" id="GO:0008061">
    <property type="term" value="F:chitin binding"/>
    <property type="evidence" value="ECO:0007669"/>
    <property type="project" value="UniProtKB-KW"/>
</dbReference>
<evidence type="ECO:0000313" key="7">
    <source>
        <dbReference type="EMBL" id="KAJ7358920.1"/>
    </source>
</evidence>
<dbReference type="InterPro" id="IPR051940">
    <property type="entry name" value="Chitin_bind-dev_reg"/>
</dbReference>
<keyword evidence="5" id="KW-0325">Glycoprotein</keyword>
<evidence type="ECO:0000259" key="6">
    <source>
        <dbReference type="PROSITE" id="PS50940"/>
    </source>
</evidence>
<protein>
    <recommendedName>
        <fullName evidence="6">Chitin-binding type-2 domain-containing protein</fullName>
    </recommendedName>
</protein>
<comment type="caution">
    <text evidence="7">The sequence shown here is derived from an EMBL/GenBank/DDBJ whole genome shotgun (WGS) entry which is preliminary data.</text>
</comment>
<evidence type="ECO:0000256" key="3">
    <source>
        <dbReference type="ARBA" id="ARBA00022737"/>
    </source>
</evidence>
<reference evidence="7" key="1">
    <citation type="submission" date="2023-01" db="EMBL/GenBank/DDBJ databases">
        <title>Genome assembly of the deep-sea coral Lophelia pertusa.</title>
        <authorList>
            <person name="Herrera S."/>
            <person name="Cordes E."/>
        </authorList>
    </citation>
    <scope>NUCLEOTIDE SEQUENCE</scope>
    <source>
        <strain evidence="7">USNM1676648</strain>
        <tissue evidence="7">Polyp</tissue>
    </source>
</reference>
<name>A0A9X0CM31_9CNID</name>
<dbReference type="SMART" id="SM00494">
    <property type="entry name" value="ChtBD2"/>
    <property type="match status" value="1"/>
</dbReference>
<keyword evidence="3" id="KW-0677">Repeat</keyword>
<dbReference type="InterPro" id="IPR036508">
    <property type="entry name" value="Chitin-bd_dom_sf"/>
</dbReference>
<sequence length="126" mass="14570">MNRLPSFFFSPCVKVDKEFCLDRPNANYADPYDCSGFYTCTEGNTMKQSCPKGLKYNYNTGECDWPFNVKCTIPPLFKPRIHKVFMYKPDNDKAMTIHGLITHITAVARKHTIHEAYTEDDQTDTK</sequence>
<keyword evidence="8" id="KW-1185">Reference proteome</keyword>
<dbReference type="InterPro" id="IPR002557">
    <property type="entry name" value="Chitin-bd_dom"/>
</dbReference>
<proteinExistence type="predicted"/>
<dbReference type="Pfam" id="PF01607">
    <property type="entry name" value="CBM_14"/>
    <property type="match status" value="1"/>
</dbReference>
<dbReference type="EMBL" id="MU827314">
    <property type="protein sequence ID" value="KAJ7358920.1"/>
    <property type="molecule type" value="Genomic_DNA"/>
</dbReference>
<dbReference type="AlphaFoldDB" id="A0A9X0CM31"/>
<dbReference type="PANTHER" id="PTHR23301:SF0">
    <property type="entry name" value="CHITIN-BINDING TYPE-2 DOMAIN-CONTAINING PROTEIN-RELATED"/>
    <property type="match status" value="1"/>
</dbReference>
<evidence type="ECO:0000256" key="5">
    <source>
        <dbReference type="ARBA" id="ARBA00023180"/>
    </source>
</evidence>
<dbReference type="PANTHER" id="PTHR23301">
    <property type="entry name" value="CHITIN BINDING PERITROPHIN-A"/>
    <property type="match status" value="1"/>
</dbReference>
<evidence type="ECO:0000256" key="2">
    <source>
        <dbReference type="ARBA" id="ARBA00022729"/>
    </source>
</evidence>